<evidence type="ECO:0000256" key="1">
    <source>
        <dbReference type="ARBA" id="ARBA00010531"/>
    </source>
</evidence>
<dbReference type="EMBL" id="CAJVPS010000012">
    <property type="protein sequence ID" value="CAG8440217.1"/>
    <property type="molecule type" value="Genomic_DNA"/>
</dbReference>
<gene>
    <name evidence="4" type="ORF">ALEPTO_LOCUS244</name>
</gene>
<dbReference type="InterPro" id="IPR016095">
    <property type="entry name" value="Ribosomal_uL1_3-a/b-sand"/>
</dbReference>
<keyword evidence="3" id="KW-0687">Ribonucleoprotein</keyword>
<dbReference type="PANTHER" id="PTHR36427:SF3">
    <property type="entry name" value="LARGE RIBOSOMAL SUBUNIT PROTEIN UL1M"/>
    <property type="match status" value="1"/>
</dbReference>
<dbReference type="OrthoDB" id="1747252at2759"/>
<dbReference type="AlphaFoldDB" id="A0A9N8V374"/>
<evidence type="ECO:0000256" key="2">
    <source>
        <dbReference type="ARBA" id="ARBA00022980"/>
    </source>
</evidence>
<dbReference type="InterPro" id="IPR023674">
    <property type="entry name" value="Ribosomal_uL1-like"/>
</dbReference>
<accession>A0A9N8V374</accession>
<dbReference type="GO" id="GO:1990904">
    <property type="term" value="C:ribonucleoprotein complex"/>
    <property type="evidence" value="ECO:0007669"/>
    <property type="project" value="UniProtKB-KW"/>
</dbReference>
<comment type="similarity">
    <text evidence="1">Belongs to the universal ribosomal protein uL1 family.</text>
</comment>
<keyword evidence="5" id="KW-1185">Reference proteome</keyword>
<protein>
    <submittedName>
        <fullName evidence="4">11523_t:CDS:1</fullName>
    </submittedName>
</protein>
<dbReference type="Gene3D" id="3.30.190.20">
    <property type="match status" value="1"/>
</dbReference>
<dbReference type="InterPro" id="IPR028364">
    <property type="entry name" value="Ribosomal_uL1/biogenesis"/>
</dbReference>
<dbReference type="PANTHER" id="PTHR36427">
    <property type="entry name" value="54S RIBOSOMAL PROTEIN L1, MITOCHONDRIAL"/>
    <property type="match status" value="1"/>
</dbReference>
<reference evidence="4" key="1">
    <citation type="submission" date="2021-06" db="EMBL/GenBank/DDBJ databases">
        <authorList>
            <person name="Kallberg Y."/>
            <person name="Tangrot J."/>
            <person name="Rosling A."/>
        </authorList>
    </citation>
    <scope>NUCLEOTIDE SEQUENCE</scope>
    <source>
        <strain evidence="4">FL130A</strain>
    </source>
</reference>
<dbReference type="Proteomes" id="UP000789508">
    <property type="component" value="Unassembled WGS sequence"/>
</dbReference>
<name>A0A9N8V374_9GLOM</name>
<evidence type="ECO:0000313" key="4">
    <source>
        <dbReference type="EMBL" id="CAG8440217.1"/>
    </source>
</evidence>
<dbReference type="Gene3D" id="3.40.50.790">
    <property type="match status" value="1"/>
</dbReference>
<comment type="caution">
    <text evidence="4">The sequence shown here is derived from an EMBL/GenBank/DDBJ whole genome shotgun (WGS) entry which is preliminary data.</text>
</comment>
<evidence type="ECO:0000313" key="5">
    <source>
        <dbReference type="Proteomes" id="UP000789508"/>
    </source>
</evidence>
<proteinExistence type="inferred from homology"/>
<dbReference type="GO" id="GO:0005840">
    <property type="term" value="C:ribosome"/>
    <property type="evidence" value="ECO:0007669"/>
    <property type="project" value="UniProtKB-KW"/>
</dbReference>
<dbReference type="Pfam" id="PF00687">
    <property type="entry name" value="Ribosomal_L1"/>
    <property type="match status" value="1"/>
</dbReference>
<keyword evidence="2" id="KW-0689">Ribosomal protein</keyword>
<sequence>MKHSRRYRKIREQIPSGKTYSISEGIKFLQDHHEEKSKNIEGKIIFPNPLPPQSNLAIIKENLPQPLIEDLQKKTHPESETKIKPLEKILGPKGAYPTKKNGLLTENILEEVNKFSQGEREIKTDKGGNIHTVLGKNDFSLGALEENYKSLYNKITSLKPKGEDEEFELSFKLSKIYFFVNHLLNDPTEDKPKISLFAESRRLEVFFRHPNASNVITIQKTSESPENDDAPKLNNFTNLLNTACSSSASEQDKIVALKEAGKIQGFISPENKTKLNLIIQQLTNNPTQLRQAVIGEIENQLNANNLTIEELSTTDQTT</sequence>
<organism evidence="4 5">
    <name type="scientific">Ambispora leptoticha</name>
    <dbReference type="NCBI Taxonomy" id="144679"/>
    <lineage>
        <taxon>Eukaryota</taxon>
        <taxon>Fungi</taxon>
        <taxon>Fungi incertae sedis</taxon>
        <taxon>Mucoromycota</taxon>
        <taxon>Glomeromycotina</taxon>
        <taxon>Glomeromycetes</taxon>
        <taxon>Archaeosporales</taxon>
        <taxon>Ambisporaceae</taxon>
        <taxon>Ambispora</taxon>
    </lineage>
</organism>
<dbReference type="SUPFAM" id="SSF56808">
    <property type="entry name" value="Ribosomal protein L1"/>
    <property type="match status" value="1"/>
</dbReference>
<evidence type="ECO:0000256" key="3">
    <source>
        <dbReference type="ARBA" id="ARBA00023274"/>
    </source>
</evidence>